<dbReference type="Proteomes" id="UP000501747">
    <property type="component" value="Chromosome"/>
</dbReference>
<keyword evidence="2" id="KW-1185">Reference proteome</keyword>
<dbReference type="RefSeq" id="WP_166035492.1">
    <property type="nucleotide sequence ID" value="NZ_CP049887.1"/>
</dbReference>
<dbReference type="SUPFAM" id="SSF56796">
    <property type="entry name" value="Dehydroquinate synthase-like"/>
    <property type="match status" value="1"/>
</dbReference>
<dbReference type="EMBL" id="CP049887">
    <property type="protein sequence ID" value="QIL49308.1"/>
    <property type="molecule type" value="Genomic_DNA"/>
</dbReference>
<reference evidence="1 2" key="1">
    <citation type="submission" date="2020-03" db="EMBL/GenBank/DDBJ databases">
        <title>Vagococcus sp. nov., isolated from beetles.</title>
        <authorList>
            <person name="Hyun D.-W."/>
            <person name="Bae J.-W."/>
        </authorList>
    </citation>
    <scope>NUCLEOTIDE SEQUENCE [LARGE SCALE GENOMIC DNA]</scope>
    <source>
        <strain evidence="1 2">HDW17B</strain>
    </source>
</reference>
<name>A0A6G8AW64_9ENTE</name>
<sequence>MREKYEQVDIVYAESLNRLITQGYFSNLEDFSSVLFVSSQPFYEYYYDKFSKLFSSSLEFQWYICPNNIKARGIDTFQSILEYMEEMTTPENTLIIGAGGAELFHLCGALKKSSPYLSAFYYLPSTLSGFIDSLFGEVWLNNSKAIPSMKQKLLPDRVVYDTMLMELETREVWRESFFKLIHLAVTQNAELLKKIYQVSLSENYENFSPFIASIIQVIKKENQFSSSFGKSFTKAFYRLEEAHYLNISQKEYIGFLLHLLWTLERSEVQFDYNKFYFWFESIVGIELKLPEQMLITDLTESLLIELTRYQKILCLKEIGQVDMVNIPDQEELFKVIEMYRRIK</sequence>
<evidence type="ECO:0008006" key="3">
    <source>
        <dbReference type="Google" id="ProtNLM"/>
    </source>
</evidence>
<dbReference type="AlphaFoldDB" id="A0A6G8AW64"/>
<dbReference type="KEGG" id="vhy:G7082_12805"/>
<evidence type="ECO:0000313" key="1">
    <source>
        <dbReference type="EMBL" id="QIL49308.1"/>
    </source>
</evidence>
<proteinExistence type="predicted"/>
<evidence type="ECO:0000313" key="2">
    <source>
        <dbReference type="Proteomes" id="UP000501747"/>
    </source>
</evidence>
<dbReference type="Gene3D" id="3.40.50.1970">
    <property type="match status" value="1"/>
</dbReference>
<accession>A0A6G8AW64</accession>
<protein>
    <recommendedName>
        <fullName evidence="3">3-dehydroquinate synthase domain-containing protein</fullName>
    </recommendedName>
</protein>
<gene>
    <name evidence="1" type="ORF">G7082_12805</name>
</gene>
<organism evidence="1 2">
    <name type="scientific">Vagococcus hydrophili</name>
    <dbReference type="NCBI Taxonomy" id="2714947"/>
    <lineage>
        <taxon>Bacteria</taxon>
        <taxon>Bacillati</taxon>
        <taxon>Bacillota</taxon>
        <taxon>Bacilli</taxon>
        <taxon>Lactobacillales</taxon>
        <taxon>Enterococcaceae</taxon>
        <taxon>Vagococcus</taxon>
    </lineage>
</organism>